<protein>
    <submittedName>
        <fullName evidence="2">Uncharacterized protein</fullName>
    </submittedName>
</protein>
<feature type="transmembrane region" description="Helical" evidence="1">
    <location>
        <begin position="12"/>
        <end position="34"/>
    </location>
</feature>
<dbReference type="AlphaFoldDB" id="A0AAN9SEF4"/>
<accession>A0AAN9SEF4</accession>
<evidence type="ECO:0000313" key="2">
    <source>
        <dbReference type="EMBL" id="KAK7393590.1"/>
    </source>
</evidence>
<proteinExistence type="predicted"/>
<keyword evidence="1" id="KW-0472">Membrane</keyword>
<keyword evidence="3" id="KW-1185">Reference proteome</keyword>
<evidence type="ECO:0000313" key="3">
    <source>
        <dbReference type="Proteomes" id="UP001386955"/>
    </source>
</evidence>
<feature type="transmembrane region" description="Helical" evidence="1">
    <location>
        <begin position="72"/>
        <end position="89"/>
    </location>
</feature>
<reference evidence="2 3" key="1">
    <citation type="submission" date="2024-01" db="EMBL/GenBank/DDBJ databases">
        <title>The genomes of 5 underutilized Papilionoideae crops provide insights into root nodulation and disease resistanc.</title>
        <authorList>
            <person name="Jiang F."/>
        </authorList>
    </citation>
    <scope>NUCLEOTIDE SEQUENCE [LARGE SCALE GENOMIC DNA]</scope>
    <source>
        <strain evidence="2">DUOXIRENSHENG_FW03</strain>
        <tissue evidence="2">Leaves</tissue>
    </source>
</reference>
<dbReference type="Proteomes" id="UP001386955">
    <property type="component" value="Unassembled WGS sequence"/>
</dbReference>
<organism evidence="2 3">
    <name type="scientific">Psophocarpus tetragonolobus</name>
    <name type="common">Winged bean</name>
    <name type="synonym">Dolichos tetragonolobus</name>
    <dbReference type="NCBI Taxonomy" id="3891"/>
    <lineage>
        <taxon>Eukaryota</taxon>
        <taxon>Viridiplantae</taxon>
        <taxon>Streptophyta</taxon>
        <taxon>Embryophyta</taxon>
        <taxon>Tracheophyta</taxon>
        <taxon>Spermatophyta</taxon>
        <taxon>Magnoliopsida</taxon>
        <taxon>eudicotyledons</taxon>
        <taxon>Gunneridae</taxon>
        <taxon>Pentapetalae</taxon>
        <taxon>rosids</taxon>
        <taxon>fabids</taxon>
        <taxon>Fabales</taxon>
        <taxon>Fabaceae</taxon>
        <taxon>Papilionoideae</taxon>
        <taxon>50 kb inversion clade</taxon>
        <taxon>NPAAA clade</taxon>
        <taxon>indigoferoid/millettioid clade</taxon>
        <taxon>Phaseoleae</taxon>
        <taxon>Psophocarpus</taxon>
    </lineage>
</organism>
<evidence type="ECO:0000256" key="1">
    <source>
        <dbReference type="SAM" id="Phobius"/>
    </source>
</evidence>
<keyword evidence="1" id="KW-0812">Transmembrane</keyword>
<keyword evidence="1" id="KW-1133">Transmembrane helix</keyword>
<comment type="caution">
    <text evidence="2">The sequence shown here is derived from an EMBL/GenBank/DDBJ whole genome shotgun (WGS) entry which is preliminary data.</text>
</comment>
<sequence length="124" mass="14471">MQTMWKFCLSDFSANSGCLILNNFILFPVINLFLDEITLEVQFKGAQCAPFHGVRFRRYVQLDLHRCYVVDMIWNILLFLTYTILAVVTKDYGYIYRLYSGCKIFLRPTAGRAKPQSSIQIRPT</sequence>
<gene>
    <name evidence="2" type="ORF">VNO78_22148</name>
</gene>
<name>A0AAN9SEF4_PSOTE</name>
<dbReference type="EMBL" id="JAYMYS010000005">
    <property type="protein sequence ID" value="KAK7393590.1"/>
    <property type="molecule type" value="Genomic_DNA"/>
</dbReference>